<dbReference type="Proteomes" id="UP000435112">
    <property type="component" value="Unassembled WGS sequence"/>
</dbReference>
<accession>A0A6A3G6U3</accession>
<evidence type="ECO:0000313" key="1">
    <source>
        <dbReference type="EMBL" id="KAE8954195.1"/>
    </source>
</evidence>
<evidence type="ECO:0000313" key="2">
    <source>
        <dbReference type="Proteomes" id="UP000435112"/>
    </source>
</evidence>
<dbReference type="AlphaFoldDB" id="A0A6A3G6U3"/>
<reference evidence="1 2" key="1">
    <citation type="submission" date="2018-09" db="EMBL/GenBank/DDBJ databases">
        <title>Genomic investigation of the strawberry pathogen Phytophthora fragariae indicates pathogenicity is determined by transcriptional variation in three key races.</title>
        <authorList>
            <person name="Adams T.M."/>
            <person name="Armitage A.D."/>
            <person name="Sobczyk M.K."/>
            <person name="Bates H.J."/>
            <person name="Dunwell J.M."/>
            <person name="Nellist C.F."/>
            <person name="Harrison R.J."/>
        </authorList>
    </citation>
    <scope>NUCLEOTIDE SEQUENCE [LARGE SCALE GENOMIC DNA]</scope>
    <source>
        <strain evidence="1 2">SCRP324</strain>
    </source>
</reference>
<comment type="caution">
    <text evidence="1">The sequence shown here is derived from an EMBL/GenBank/DDBJ whole genome shotgun (WGS) entry which is preliminary data.</text>
</comment>
<gene>
    <name evidence="1" type="ORF">PR002_g32152</name>
</gene>
<protein>
    <submittedName>
        <fullName evidence="1">Uncharacterized protein</fullName>
    </submittedName>
</protein>
<organism evidence="1 2">
    <name type="scientific">Phytophthora rubi</name>
    <dbReference type="NCBI Taxonomy" id="129364"/>
    <lineage>
        <taxon>Eukaryota</taxon>
        <taxon>Sar</taxon>
        <taxon>Stramenopiles</taxon>
        <taxon>Oomycota</taxon>
        <taxon>Peronosporomycetes</taxon>
        <taxon>Peronosporales</taxon>
        <taxon>Peronosporaceae</taxon>
        <taxon>Phytophthora</taxon>
    </lineage>
</organism>
<proteinExistence type="predicted"/>
<dbReference type="EMBL" id="QXFU01009980">
    <property type="protein sequence ID" value="KAE8954195.1"/>
    <property type="molecule type" value="Genomic_DNA"/>
</dbReference>
<name>A0A6A3G6U3_9STRA</name>
<sequence>MRLLGQLSVPALGCSAQAQREWLTPRVLRHSSPLHLVDEPLQPLERRIRAVSLSIEPSDLVE</sequence>